<evidence type="ECO:0000256" key="3">
    <source>
        <dbReference type="ARBA" id="ARBA00038054"/>
    </source>
</evidence>
<dbReference type="EMBL" id="RSHK01000063">
    <property type="protein sequence ID" value="MIE73075.1"/>
    <property type="molecule type" value="Genomic_DNA"/>
</dbReference>
<dbReference type="PANTHER" id="PTHR43567">
    <property type="entry name" value="FLAVOREDOXIN-RELATED-RELATED"/>
    <property type="match status" value="1"/>
</dbReference>
<comment type="caution">
    <text evidence="6">The sequence shown here is derived from an EMBL/GenBank/DDBJ whole genome shotgun (WGS) entry which is preliminary data.</text>
</comment>
<feature type="domain" description="Flavin reductase like" evidence="5">
    <location>
        <begin position="13"/>
        <end position="142"/>
    </location>
</feature>
<dbReference type="Gene3D" id="2.30.110.10">
    <property type="entry name" value="Electron Transport, Fmn-binding Protein, Chain A"/>
    <property type="match status" value="1"/>
</dbReference>
<dbReference type="PANTHER" id="PTHR43567:SF1">
    <property type="entry name" value="FLAVOREDOXIN"/>
    <property type="match status" value="1"/>
</dbReference>
<evidence type="ECO:0000256" key="1">
    <source>
        <dbReference type="ARBA" id="ARBA00001917"/>
    </source>
</evidence>
<evidence type="ECO:0000256" key="4">
    <source>
        <dbReference type="SAM" id="MobiDB-lite"/>
    </source>
</evidence>
<dbReference type="InterPro" id="IPR002563">
    <property type="entry name" value="Flavin_Rdtase-like_dom"/>
</dbReference>
<evidence type="ECO:0000256" key="2">
    <source>
        <dbReference type="ARBA" id="ARBA00022630"/>
    </source>
</evidence>
<evidence type="ECO:0000259" key="5">
    <source>
        <dbReference type="Pfam" id="PF01613"/>
    </source>
</evidence>
<keyword evidence="2" id="KW-0285">Flavoprotein</keyword>
<dbReference type="GO" id="GO:0010181">
    <property type="term" value="F:FMN binding"/>
    <property type="evidence" value="ECO:0007669"/>
    <property type="project" value="InterPro"/>
</dbReference>
<evidence type="ECO:0000313" key="6">
    <source>
        <dbReference type="EMBL" id="MIE73075.1"/>
    </source>
</evidence>
<accession>A0A6C8Y539</accession>
<sequence length="267" mass="29330">MNTQQVNFSSLYFGTPVAIVSSQNADGTTNLSPISSWWILGKSIIFGLGKSGKCYENLQQNADIVLNIPDARLWEHVEAMADITGKEHVPDIKQKIGYRSEKNKFLCSDLTEVNSLDVGPGRIKECPVQIEARVVRCMSLGEYTEEMVSRCCWSSGCASCACTGTESITHGKPGLVVEPALVNFNEWRYFITGFIHQIYSPLVQDTANPARYTTRAGIAGPAGLTKRGKLRGRYVHSGRWRQVTATGHIPEDGYTARQPVPGGFCPP</sequence>
<protein>
    <recommendedName>
        <fullName evidence="5">Flavin reductase like domain-containing protein</fullName>
    </recommendedName>
</protein>
<comment type="similarity">
    <text evidence="3">Belongs to the flavoredoxin family.</text>
</comment>
<name>A0A6C8Y539_SALDZ</name>
<gene>
    <name evidence="6" type="ORF">EL06_27880</name>
</gene>
<dbReference type="Pfam" id="PF01613">
    <property type="entry name" value="Flavin_Reduct"/>
    <property type="match status" value="1"/>
</dbReference>
<dbReference type="InterPro" id="IPR052174">
    <property type="entry name" value="Flavoredoxin"/>
</dbReference>
<feature type="region of interest" description="Disordered" evidence="4">
    <location>
        <begin position="247"/>
        <end position="267"/>
    </location>
</feature>
<proteinExistence type="inferred from homology"/>
<comment type="cofactor">
    <cofactor evidence="1">
        <name>FMN</name>
        <dbReference type="ChEBI" id="CHEBI:58210"/>
    </cofactor>
</comment>
<organism evidence="6">
    <name type="scientific">Salmonella diarizonae</name>
    <dbReference type="NCBI Taxonomy" id="59204"/>
    <lineage>
        <taxon>Bacteria</taxon>
        <taxon>Pseudomonadati</taxon>
        <taxon>Pseudomonadota</taxon>
        <taxon>Gammaproteobacteria</taxon>
        <taxon>Enterobacterales</taxon>
        <taxon>Enterobacteriaceae</taxon>
        <taxon>Salmonella</taxon>
    </lineage>
</organism>
<dbReference type="GO" id="GO:0016646">
    <property type="term" value="F:oxidoreductase activity, acting on the CH-NH group of donors, NAD or NADP as acceptor"/>
    <property type="evidence" value="ECO:0007669"/>
    <property type="project" value="UniProtKB-ARBA"/>
</dbReference>
<dbReference type="InterPro" id="IPR012349">
    <property type="entry name" value="Split_barrel_FMN-bd"/>
</dbReference>
<reference evidence="6" key="1">
    <citation type="submission" date="2018-08" db="EMBL/GenBank/DDBJ databases">
        <authorList>
            <consortium name="GenomeTrakr network: Whole genome sequencing for foodborne pathogen traceback"/>
        </authorList>
    </citation>
    <scope>NUCLEOTIDE SEQUENCE [LARGE SCALE GENOMIC DNA]</scope>
    <source>
        <strain evidence="6">FMA0132</strain>
    </source>
</reference>
<dbReference type="Proteomes" id="UP000885362">
    <property type="component" value="Unassembled WGS sequence"/>
</dbReference>
<dbReference type="AlphaFoldDB" id="A0A6C8Y539"/>
<dbReference type="SUPFAM" id="SSF50475">
    <property type="entry name" value="FMN-binding split barrel"/>
    <property type="match status" value="1"/>
</dbReference>